<evidence type="ECO:0000256" key="7">
    <source>
        <dbReference type="ARBA" id="ARBA00023242"/>
    </source>
</evidence>
<dbReference type="PROSITE" id="PS50172">
    <property type="entry name" value="BRCT"/>
    <property type="match status" value="1"/>
</dbReference>
<keyword evidence="5" id="KW-0010">Activator</keyword>
<dbReference type="InterPro" id="IPR009057">
    <property type="entry name" value="Homeodomain-like_sf"/>
</dbReference>
<evidence type="ECO:0000256" key="4">
    <source>
        <dbReference type="ARBA" id="ARBA00023015"/>
    </source>
</evidence>
<evidence type="ECO:0000256" key="8">
    <source>
        <dbReference type="RuleBase" id="RU367107"/>
    </source>
</evidence>
<dbReference type="InterPro" id="IPR015010">
    <property type="entry name" value="TERF2IP_Myb"/>
</dbReference>
<feature type="domain" description="BRCT" evidence="10">
    <location>
        <begin position="18"/>
        <end position="97"/>
    </location>
</feature>
<comment type="function">
    <text evidence="8">Involved in the regulation of telomere length, clustering and has a specific role in telomere position effect (TPE).</text>
</comment>
<comment type="subunit">
    <text evidence="8">Homodimer.</text>
</comment>
<keyword evidence="6" id="KW-0804">Transcription</keyword>
<dbReference type="Pfam" id="PF16589">
    <property type="entry name" value="BRCT_2"/>
    <property type="match status" value="1"/>
</dbReference>
<keyword evidence="4" id="KW-0805">Transcription regulation</keyword>
<keyword evidence="7 8" id="KW-0539">Nucleus</keyword>
<feature type="compositionally biased region" description="Basic and acidic residues" evidence="9">
    <location>
        <begin position="188"/>
        <end position="198"/>
    </location>
</feature>
<dbReference type="CDD" id="cd11655">
    <property type="entry name" value="rap1_myb-like"/>
    <property type="match status" value="1"/>
</dbReference>
<dbReference type="PANTHER" id="PTHR16466:SF6">
    <property type="entry name" value="TELOMERIC REPEAT-BINDING FACTOR 2-INTERACTING PROTEIN 1"/>
    <property type="match status" value="1"/>
</dbReference>
<evidence type="ECO:0000256" key="5">
    <source>
        <dbReference type="ARBA" id="ARBA00023159"/>
    </source>
</evidence>
<feature type="region of interest" description="Disordered" evidence="9">
    <location>
        <begin position="171"/>
        <end position="306"/>
    </location>
</feature>
<keyword evidence="3 8" id="KW-0779">Telomere</keyword>
<dbReference type="InterPro" id="IPR021661">
    <property type="entry name" value="Rap1_C"/>
</dbReference>
<dbReference type="InterPro" id="IPR001357">
    <property type="entry name" value="BRCT_dom"/>
</dbReference>
<dbReference type="EMBL" id="JBFXLR010000001">
    <property type="protein sequence ID" value="KAL2861494.1"/>
    <property type="molecule type" value="Genomic_DNA"/>
</dbReference>
<dbReference type="InterPro" id="IPR036420">
    <property type="entry name" value="BRCT_dom_sf"/>
</dbReference>
<gene>
    <name evidence="11" type="ORF">BJX68DRAFT_260314</name>
</gene>
<dbReference type="RefSeq" id="XP_070905584.1">
    <property type="nucleotide sequence ID" value="XM_071043858.1"/>
</dbReference>
<dbReference type="CDD" id="cd11653">
    <property type="entry name" value="rap1_RCT"/>
    <property type="match status" value="1"/>
</dbReference>
<dbReference type="GeneID" id="98159022"/>
<dbReference type="SUPFAM" id="SSF52113">
    <property type="entry name" value="BRCT domain"/>
    <property type="match status" value="1"/>
</dbReference>
<name>A0ABR4LBH4_9EURO</name>
<keyword evidence="2 8" id="KW-0158">Chromosome</keyword>
<dbReference type="Pfam" id="PF11626">
    <property type="entry name" value="Rap1_C"/>
    <property type="match status" value="1"/>
</dbReference>
<comment type="similarity">
    <text evidence="1 8">Belongs to the RAP1 family.</text>
</comment>
<accession>A0ABR4LBH4</accession>
<evidence type="ECO:0000256" key="1">
    <source>
        <dbReference type="ARBA" id="ARBA00010467"/>
    </source>
</evidence>
<feature type="compositionally biased region" description="Polar residues" evidence="9">
    <location>
        <begin position="230"/>
        <end position="255"/>
    </location>
</feature>
<proteinExistence type="inferred from homology"/>
<evidence type="ECO:0000313" key="11">
    <source>
        <dbReference type="EMBL" id="KAL2861494.1"/>
    </source>
</evidence>
<dbReference type="Pfam" id="PF08914">
    <property type="entry name" value="Myb_Rap1"/>
    <property type="match status" value="1"/>
</dbReference>
<organism evidence="11 12">
    <name type="scientific">Aspergillus pseudodeflectus</name>
    <dbReference type="NCBI Taxonomy" id="176178"/>
    <lineage>
        <taxon>Eukaryota</taxon>
        <taxon>Fungi</taxon>
        <taxon>Dikarya</taxon>
        <taxon>Ascomycota</taxon>
        <taxon>Pezizomycotina</taxon>
        <taxon>Eurotiomycetes</taxon>
        <taxon>Eurotiomycetidae</taxon>
        <taxon>Eurotiales</taxon>
        <taxon>Aspergillaceae</taxon>
        <taxon>Aspergillus</taxon>
        <taxon>Aspergillus subgen. Nidulantes</taxon>
    </lineage>
</organism>
<evidence type="ECO:0000256" key="3">
    <source>
        <dbReference type="ARBA" id="ARBA00022895"/>
    </source>
</evidence>
<dbReference type="SUPFAM" id="SSF46689">
    <property type="entry name" value="Homeodomain-like"/>
    <property type="match status" value="1"/>
</dbReference>
<dbReference type="PANTHER" id="PTHR16466">
    <property type="entry name" value="TELOMERE REPEAT-BINDING FACTOR 2-INTERACTING PROTEIN 1"/>
    <property type="match status" value="1"/>
</dbReference>
<evidence type="ECO:0000256" key="2">
    <source>
        <dbReference type="ARBA" id="ARBA00022454"/>
    </source>
</evidence>
<dbReference type="Proteomes" id="UP001610444">
    <property type="component" value="Unassembled WGS sequence"/>
</dbReference>
<keyword evidence="12" id="KW-1185">Reference proteome</keyword>
<comment type="subcellular location">
    <subcellularLocation>
        <location evidence="8">Nucleus</location>
    </subcellularLocation>
    <subcellularLocation>
        <location evidence="8">Chromosome</location>
        <location evidence="8">Telomere</location>
    </subcellularLocation>
</comment>
<sequence>MASNQAEEHEGGETAANGQGHLFKGMSFWLSHNVPQRSRFKELIQQNGGFVRLQEKDADVLIVDHKKKNLPPNVYSYQFIEKSIQNGVLQDLENYKVGPSSHRPVGATNIPNKGHRLAYTLEDDQILWDYMQPFERNSTAGIQGNKLYQDLAAKHPRHTYQSWRDRYIKRVRGRPRPGCMVGPTPSRAENEEVRREAGSRASSTRLDDTVNRRSGTPQQTQEKKRKRSPGPTTTNQHTYNGPISAQKAEPSQQRNRQIRVPSEPLAQRETSRHETPSYPKKAKTTVQPSTKEAEPPQPTGTDGTGINDLFLELPFFEPEPEPEEEAPEQDIDTWIEDRLRRGKGDEGQIIEALQCTSMDPELADTVLESLVAGRGIPADMRGVWTAHDDSCIDAQDSREVQHVLEKHGSDLFDTRWKYLGLARAN</sequence>
<evidence type="ECO:0000313" key="12">
    <source>
        <dbReference type="Proteomes" id="UP001610444"/>
    </source>
</evidence>
<comment type="caution">
    <text evidence="11">The sequence shown here is derived from an EMBL/GenBank/DDBJ whole genome shotgun (WGS) entry which is preliminary data.</text>
</comment>
<protein>
    <recommendedName>
        <fullName evidence="8">DNA-binding protein RAP1</fullName>
    </recommendedName>
</protein>
<dbReference type="InterPro" id="IPR038104">
    <property type="entry name" value="Rap1_C_sf"/>
</dbReference>
<dbReference type="Gene3D" id="1.10.10.60">
    <property type="entry name" value="Homeodomain-like"/>
    <property type="match status" value="1"/>
</dbReference>
<dbReference type="Gene3D" id="1.10.10.2170">
    <property type="match status" value="1"/>
</dbReference>
<dbReference type="Gene3D" id="3.40.50.10190">
    <property type="entry name" value="BRCT domain"/>
    <property type="match status" value="1"/>
</dbReference>
<evidence type="ECO:0000259" key="10">
    <source>
        <dbReference type="PROSITE" id="PS50172"/>
    </source>
</evidence>
<reference evidence="11 12" key="1">
    <citation type="submission" date="2024-07" db="EMBL/GenBank/DDBJ databases">
        <title>Section-level genome sequencing and comparative genomics of Aspergillus sections Usti and Cavernicolus.</title>
        <authorList>
            <consortium name="Lawrence Berkeley National Laboratory"/>
            <person name="Nybo J.L."/>
            <person name="Vesth T.C."/>
            <person name="Theobald S."/>
            <person name="Frisvad J.C."/>
            <person name="Larsen T.O."/>
            <person name="Kjaerboelling I."/>
            <person name="Rothschild-Mancinelli K."/>
            <person name="Lyhne E.K."/>
            <person name="Kogle M.E."/>
            <person name="Barry K."/>
            <person name="Clum A."/>
            <person name="Na H."/>
            <person name="Ledsgaard L."/>
            <person name="Lin J."/>
            <person name="Lipzen A."/>
            <person name="Kuo A."/>
            <person name="Riley R."/>
            <person name="Mondo S."/>
            <person name="LaButti K."/>
            <person name="Haridas S."/>
            <person name="Pangalinan J."/>
            <person name="Salamov A.A."/>
            <person name="Simmons B.A."/>
            <person name="Magnuson J.K."/>
            <person name="Chen J."/>
            <person name="Drula E."/>
            <person name="Henrissat B."/>
            <person name="Wiebenga A."/>
            <person name="Lubbers R.J."/>
            <person name="Gomes A.C."/>
            <person name="Macurrencykelacurrency M.R."/>
            <person name="Stajich J."/>
            <person name="Grigoriev I.V."/>
            <person name="Mortensen U.H."/>
            <person name="De vries R.P."/>
            <person name="Baker S.E."/>
            <person name="Andersen M.R."/>
        </authorList>
    </citation>
    <scope>NUCLEOTIDE SEQUENCE [LARGE SCALE GENOMIC DNA]</scope>
    <source>
        <strain evidence="11 12">CBS 756.74</strain>
    </source>
</reference>
<evidence type="ECO:0000256" key="6">
    <source>
        <dbReference type="ARBA" id="ARBA00023163"/>
    </source>
</evidence>
<dbReference type="InterPro" id="IPR039595">
    <property type="entry name" value="TE2IP/Rap1"/>
</dbReference>
<evidence type="ECO:0000256" key="9">
    <source>
        <dbReference type="SAM" id="MobiDB-lite"/>
    </source>
</evidence>